<dbReference type="InterPro" id="IPR000159">
    <property type="entry name" value="RA_dom"/>
</dbReference>
<dbReference type="GeneID" id="105900938"/>
<comment type="similarity">
    <text evidence="2 12">Belongs to the TRAFAC class myosin-kinesin ATPase superfamily. Myosin family.</text>
</comment>
<reference evidence="19" key="1">
    <citation type="submission" date="2025-08" db="UniProtKB">
        <authorList>
            <consortium name="RefSeq"/>
        </authorList>
    </citation>
    <scope>IDENTIFICATION</scope>
</reference>
<feature type="binding site" evidence="12">
    <location>
        <begin position="238"/>
        <end position="245"/>
    </location>
    <ligand>
        <name>ATP</name>
        <dbReference type="ChEBI" id="CHEBI:30616"/>
    </ligand>
</feature>
<evidence type="ECO:0000313" key="19">
    <source>
        <dbReference type="RefSeq" id="XP_042564899.1"/>
    </source>
</evidence>
<dbReference type="GO" id="GO:0005524">
    <property type="term" value="F:ATP binding"/>
    <property type="evidence" value="ECO:0007669"/>
    <property type="project" value="UniProtKB-UniRule"/>
</dbReference>
<dbReference type="PANTHER" id="PTHR46184">
    <property type="entry name" value="UNCONVENTIONAL MYOSIN-IXB-LIKE PROTEIN"/>
    <property type="match status" value="1"/>
</dbReference>
<feature type="domain" description="Phorbol-ester/DAG-type" evidence="14">
    <location>
        <begin position="1803"/>
        <end position="1852"/>
    </location>
</feature>
<feature type="compositionally biased region" description="Polar residues" evidence="13">
    <location>
        <begin position="1542"/>
        <end position="1561"/>
    </location>
</feature>
<dbReference type="GO" id="GO:0008270">
    <property type="term" value="F:zinc ion binding"/>
    <property type="evidence" value="ECO:0007669"/>
    <property type="project" value="UniProtKB-KW"/>
</dbReference>
<dbReference type="SMART" id="SM00314">
    <property type="entry name" value="RA"/>
    <property type="match status" value="1"/>
</dbReference>
<dbReference type="CTD" id="4650"/>
<keyword evidence="18" id="KW-1185">Reference proteome</keyword>
<dbReference type="GO" id="GO:0035556">
    <property type="term" value="P:intracellular signal transduction"/>
    <property type="evidence" value="ECO:0007669"/>
    <property type="project" value="InterPro"/>
</dbReference>
<dbReference type="GO" id="GO:0072673">
    <property type="term" value="P:lamellipodium morphogenesis"/>
    <property type="evidence" value="ECO:0007669"/>
    <property type="project" value="TreeGrafter"/>
</dbReference>
<feature type="compositionally biased region" description="Basic and acidic residues" evidence="13">
    <location>
        <begin position="1255"/>
        <end position="1273"/>
    </location>
</feature>
<dbReference type="Proteomes" id="UP000515152">
    <property type="component" value="Chromosome 10"/>
</dbReference>
<keyword evidence="6" id="KW-0863">Zinc-finger</keyword>
<feature type="region of interest" description="Disordered" evidence="13">
    <location>
        <begin position="2152"/>
        <end position="2171"/>
    </location>
</feature>
<dbReference type="SMART" id="SM00324">
    <property type="entry name" value="RhoGAP"/>
    <property type="match status" value="1"/>
</dbReference>
<dbReference type="RefSeq" id="XP_042564899.1">
    <property type="nucleotide sequence ID" value="XM_042708965.1"/>
</dbReference>
<dbReference type="GO" id="GO:0016459">
    <property type="term" value="C:myosin complex"/>
    <property type="evidence" value="ECO:0007669"/>
    <property type="project" value="UniProtKB-KW"/>
</dbReference>
<evidence type="ECO:0000256" key="4">
    <source>
        <dbReference type="ARBA" id="ARBA00022737"/>
    </source>
</evidence>
<gene>
    <name evidence="19" type="primary">LOC105900938</name>
</gene>
<protein>
    <submittedName>
        <fullName evidence="19">Unconventional myosin-IXb</fullName>
    </submittedName>
</protein>
<dbReference type="PROSITE" id="PS00479">
    <property type="entry name" value="ZF_DAG_PE_1"/>
    <property type="match status" value="1"/>
</dbReference>
<dbReference type="PROSITE" id="PS50200">
    <property type="entry name" value="RA"/>
    <property type="match status" value="1"/>
</dbReference>
<evidence type="ECO:0000256" key="10">
    <source>
        <dbReference type="ARBA" id="ARBA00023175"/>
    </source>
</evidence>
<evidence type="ECO:0000256" key="9">
    <source>
        <dbReference type="ARBA" id="ARBA00023123"/>
    </source>
</evidence>
<feature type="region of interest" description="Disordered" evidence="13">
    <location>
        <begin position="2182"/>
        <end position="2227"/>
    </location>
</feature>
<dbReference type="InterPro" id="IPR000048">
    <property type="entry name" value="IQ_motif_EF-hand-BS"/>
</dbReference>
<feature type="region of interest" description="Disordered" evidence="13">
    <location>
        <begin position="2308"/>
        <end position="2357"/>
    </location>
</feature>
<keyword evidence="3" id="KW-0963">Cytoplasm</keyword>
<dbReference type="Pfam" id="PF00620">
    <property type="entry name" value="RhoGAP"/>
    <property type="match status" value="1"/>
</dbReference>
<feature type="compositionally biased region" description="Low complexity" evidence="13">
    <location>
        <begin position="2182"/>
        <end position="2209"/>
    </location>
</feature>
<feature type="compositionally biased region" description="Acidic residues" evidence="13">
    <location>
        <begin position="1079"/>
        <end position="1088"/>
    </location>
</feature>
<feature type="compositionally biased region" description="Basic and acidic residues" evidence="13">
    <location>
        <begin position="1089"/>
        <end position="1142"/>
    </location>
</feature>
<dbReference type="GO" id="GO:0001726">
    <property type="term" value="C:ruffle"/>
    <property type="evidence" value="ECO:0007669"/>
    <property type="project" value="TreeGrafter"/>
</dbReference>
<keyword evidence="5 12" id="KW-0547">Nucleotide-binding</keyword>
<evidence type="ECO:0000256" key="3">
    <source>
        <dbReference type="ARBA" id="ARBA00022490"/>
    </source>
</evidence>
<dbReference type="FunFam" id="1.20.120.720:FF:000003">
    <property type="entry name" value="Putative unconventional myosin-IXa"/>
    <property type="match status" value="1"/>
</dbReference>
<keyword evidence="6" id="KW-0479">Metal-binding</keyword>
<feature type="compositionally biased region" description="Polar residues" evidence="13">
    <location>
        <begin position="1582"/>
        <end position="1593"/>
    </location>
</feature>
<feature type="region of interest" description="Actin-binding" evidence="12">
    <location>
        <begin position="861"/>
        <end position="883"/>
    </location>
</feature>
<dbReference type="KEGG" id="char:105900938"/>
<keyword evidence="7 12" id="KW-0067">ATP-binding</keyword>
<dbReference type="InterPro" id="IPR001609">
    <property type="entry name" value="Myosin_head_motor_dom-like"/>
</dbReference>
<evidence type="ECO:0000256" key="1">
    <source>
        <dbReference type="ARBA" id="ARBA00004496"/>
    </source>
</evidence>
<feature type="region of interest" description="Disordered" evidence="13">
    <location>
        <begin position="1535"/>
        <end position="1595"/>
    </location>
</feature>
<dbReference type="GO" id="GO:0016887">
    <property type="term" value="F:ATP hydrolysis activity"/>
    <property type="evidence" value="ECO:0007669"/>
    <property type="project" value="TreeGrafter"/>
</dbReference>
<dbReference type="InterPro" id="IPR036023">
    <property type="entry name" value="MYSc_Myo9"/>
</dbReference>
<feature type="domain" description="Rho-GAP" evidence="16">
    <location>
        <begin position="1871"/>
        <end position="2059"/>
    </location>
</feature>
<feature type="compositionally biased region" description="Low complexity" evidence="13">
    <location>
        <begin position="2268"/>
        <end position="2282"/>
    </location>
</feature>
<dbReference type="GO" id="GO:0051015">
    <property type="term" value="F:actin filament binding"/>
    <property type="evidence" value="ECO:0007669"/>
    <property type="project" value="TreeGrafter"/>
</dbReference>
<evidence type="ECO:0000256" key="5">
    <source>
        <dbReference type="ARBA" id="ARBA00022741"/>
    </source>
</evidence>
<feature type="region of interest" description="Disordered" evidence="13">
    <location>
        <begin position="2258"/>
        <end position="2283"/>
    </location>
</feature>
<evidence type="ECO:0000256" key="7">
    <source>
        <dbReference type="ARBA" id="ARBA00022840"/>
    </source>
</evidence>
<dbReference type="SMART" id="SM00109">
    <property type="entry name" value="C1"/>
    <property type="match status" value="1"/>
</dbReference>
<feature type="domain" description="Myosin motor" evidence="17">
    <location>
        <begin position="145"/>
        <end position="979"/>
    </location>
</feature>
<dbReference type="PROSITE" id="PS50081">
    <property type="entry name" value="ZF_DAG_PE_2"/>
    <property type="match status" value="1"/>
</dbReference>
<dbReference type="PROSITE" id="PS50096">
    <property type="entry name" value="IQ"/>
    <property type="match status" value="2"/>
</dbReference>
<evidence type="ECO:0000259" key="17">
    <source>
        <dbReference type="PROSITE" id="PS51456"/>
    </source>
</evidence>
<keyword evidence="10 12" id="KW-0505">Motor protein</keyword>
<organism evidence="18 19">
    <name type="scientific">Clupea harengus</name>
    <name type="common">Atlantic herring</name>
    <dbReference type="NCBI Taxonomy" id="7950"/>
    <lineage>
        <taxon>Eukaryota</taxon>
        <taxon>Metazoa</taxon>
        <taxon>Chordata</taxon>
        <taxon>Craniata</taxon>
        <taxon>Vertebrata</taxon>
        <taxon>Euteleostomi</taxon>
        <taxon>Actinopterygii</taxon>
        <taxon>Neopterygii</taxon>
        <taxon>Teleostei</taxon>
        <taxon>Clupei</taxon>
        <taxon>Clupeiformes</taxon>
        <taxon>Clupeoidei</taxon>
        <taxon>Clupeidae</taxon>
        <taxon>Clupea</taxon>
    </lineage>
</organism>
<dbReference type="SMART" id="SM00242">
    <property type="entry name" value="MYSc"/>
    <property type="match status" value="1"/>
</dbReference>
<dbReference type="OrthoDB" id="10055605at2759"/>
<feature type="compositionally biased region" description="Basic residues" evidence="13">
    <location>
        <begin position="1498"/>
        <end position="1510"/>
    </location>
</feature>
<dbReference type="InterPro" id="IPR002219">
    <property type="entry name" value="PKC_DAG/PE"/>
</dbReference>
<sequence length="2357" mass="267630">MSVMDDNEAACQDGRSYVLQVYPRIPEETDSCCTLKVTKDATASTVIQDVSANLGLDASKSYVLAEVKECGGEEWVLEATDLPVHRVLLWPRKAQDQHLQSEGFYFLLQERNRDGTVRYVHLPALSREREAQRLVARGFLPPPHKDFDDLCNLPVLNEDTILENLRNRFHKKKIYTYAGSILIAINPFKFLPIYNPKYVKMYENHQLGKLEPHIFAIADVTYYAMLRKRMNQCIVISGESGSGKTQSTNFLIHCLTALSQKGYASGVERTILGAGPVLEAFGNAKTAHNNNSSRFGKFIQVNYLENGVVRGAVVEKYLLEKSRLVSREKNERNYHVFYYLLVGASEEERKEFKLLRPEDYLYLKQQNSMIEDEEDLRHDFERLQQAMEMVGFLPATKKQIFTVLSAILYLGNVTYRRKSTGRDEGLDVGPPEVLSTLSDLLKVKEELLVEALTKRKTVTVNDKLILPYSQSEAITARDSMAKSLYSALFDWIVLRINHALLNKKDMEESVPCLSIGVLDIFGFEDFPNNSFEQFCINYANEQLQYYFNQHIFKLEQEEYQTEGITWHNIDYTDNVGCIHLISRKPTGLLQLLDEESNFPHATDKTLLAKFKQQHHSNKYFVATPVMEPAFVIWHFAGNVKYQIKDFREKNTDHMRPDIVALLRSSDRAYVRQLIGMDPIAMFRWGILRATVRGIAAFNEAGRRWAAKTAGVARPTSRTPLGELQRSNTPIERMYRRTSMLDFSFDHSEERPLDAFEDIFASFESKKDMHAQIISSIKDLQLDGEDPRKLLQSWGRLRFPRHVLQKNKNAKQKQLIPKVLLDSRSLKFIVRLTLHDRTTKSSLHLHKKKKPPSISAQFQTSLSKLLETLGRAEPFFIRCLRSNAEKREMCFDESLILQQLRYTGMLETVRIRRSGYGAKYTFQDFLEQFRVLLPRNAASCQEDISALLQKMGLDNTTYQIGKTKVYLKELERQKLQDTLHKDVMRKIIFLQRWFRAKLEQRHFESMRQSAILLQGCWRRYYRNRRYRAATVLQAHWRGCRQRTEYLRQRSVIQKMQALVRGSSARRRCQSIKEEKRNREEEEEEEEEEEARIIEEEEAKKREEEEEAKRREDETRLAAEAEAKRAMEEEEEAARRLKEKEESAKQALESEQQAAPLCPQAVVPEDSQEAESRKETPKSTSQPEPVVQTARAEECQDVQAQEEGRSPVQESSGSGEKKALDVPHPHAENGTQAEAGPEPELLESAQPQDNEAAPASPKEKEVHDTALIPEKEQESLTHVVPAASDATGAAPEKGVRAAPQQQGKAQVSRSQEKREMRRQRGLEHSQRELQRAASACKDDAPPRLKSQEPPSSTSTSETAEAKPKEHSDNKGLDQYTFVAWKDKGKAKESKSSSPVLVRPTTLPLDIPGPKMERNGHSEASSPLPMGTGSLPGHGKPSDHDRSERRKGKRGGEPSENISHEAQIPKSRKINSLRAQDRDISLSLDDVSSYVPPTADGPGNKKGRVRFRKHRKRRGLGFARSCLAGKSAEMEDVEYWTFPLPPTSPVQTTSPNIQQVQGQASTESIADGAKASSLSRRSPEGPGPQDTTPLQPSTPERSGFLRKILKKREKVQTPEDGDFTMTQALAERSAEVAHPPHSSRSHHGEAPGGRLGRNPTIKISRATRVSEQWNASLDREITNTNELRHLDEFLGNQVNDLRSRGKQLSATEDIFITATREFRETIKGMYSLPKPHIGYKTLMKNYQMKVVALAGEKQKAEVQLVVNLFQSVLDGFIRGEIKKEEAEPAKPTKTRKKRRKKDKSMESPLDHMFTTYQVNIVQSCDQCTSYIWGMEKACMCSFCKMVCHKKCLNKITSDCSSFCAKKNEDDSGMRNFGVRVCRLVSDKAPVPFVLEIMLEHVEMNGLYTEGIYRKSGSANRMKELHQKMEADPTSVCLEAYSIHIVTGLIKQWLRELPDPIMTFNHYSDFLRAVELPEKQEQVQAIYRILDQLPSSHFNTLERVIFHLVRVSKGETHNRMNPNSLAIVFAPCILRCPDSADPLMSMKDVAKTTMCVEMLINEQIRRYNEKMEEIEQLEYAENLAVNQLKLKRNNTTWRLPLRYTSPVVRGSVRERASSSDLCVVPENEPIDSDTEAERNLMERIKSIKQEKEELACRLPELEQPGSDQENLDSEASLSSESLLDIRVATPTLRTGPPTTTTSTTTTAAETEGRTPTAVRRPRPLCPPKPTDLPERPQSFCGAAAAESSSWLNAVRQQIQRRHPVIPGTVRLPPGVSRSSTAGAASTPASRQAHFLTVVQRREHPGRRKDSIQSLYIAPGTTPPSPLLPALLPSPTSTKVNRRFSDPDIPYIDDYSPAGEAERGGS</sequence>
<feature type="region of interest" description="Disordered" evidence="13">
    <location>
        <begin position="1625"/>
        <end position="1652"/>
    </location>
</feature>
<evidence type="ECO:0000259" key="15">
    <source>
        <dbReference type="PROSITE" id="PS50200"/>
    </source>
</evidence>
<feature type="compositionally biased region" description="Basic and acidic residues" evidence="13">
    <location>
        <begin position="1213"/>
        <end position="1225"/>
    </location>
</feature>
<feature type="compositionally biased region" description="Low complexity" evidence="13">
    <location>
        <begin position="1346"/>
        <end position="1356"/>
    </location>
</feature>
<evidence type="ECO:0000256" key="13">
    <source>
        <dbReference type="SAM" id="MobiDB-lite"/>
    </source>
</evidence>
<dbReference type="FunFam" id="1.10.10.820:FF:000001">
    <property type="entry name" value="Myosin heavy chain"/>
    <property type="match status" value="1"/>
</dbReference>
<feature type="compositionally biased region" description="Basic and acidic residues" evidence="13">
    <location>
        <begin position="1378"/>
        <end position="1388"/>
    </location>
</feature>
<feature type="compositionally biased region" description="Basic and acidic residues" evidence="13">
    <location>
        <begin position="1069"/>
        <end position="1078"/>
    </location>
</feature>
<dbReference type="PROSITE" id="PS51456">
    <property type="entry name" value="MYOSIN_MOTOR"/>
    <property type="match status" value="1"/>
</dbReference>
<dbReference type="PANTHER" id="PTHR46184:SF2">
    <property type="entry name" value="UNCONVENTIONAL MYOSIN-IXB"/>
    <property type="match status" value="1"/>
</dbReference>
<dbReference type="GO" id="GO:0005096">
    <property type="term" value="F:GTPase activator activity"/>
    <property type="evidence" value="ECO:0007669"/>
    <property type="project" value="InterPro"/>
</dbReference>
<dbReference type="CDD" id="cd01385">
    <property type="entry name" value="MYSc_Myo9"/>
    <property type="match status" value="1"/>
</dbReference>
<dbReference type="PROSITE" id="PS50238">
    <property type="entry name" value="RHOGAP"/>
    <property type="match status" value="1"/>
</dbReference>
<evidence type="ECO:0000256" key="11">
    <source>
        <dbReference type="ARBA" id="ARBA00023203"/>
    </source>
</evidence>
<evidence type="ECO:0000256" key="8">
    <source>
        <dbReference type="ARBA" id="ARBA00023054"/>
    </source>
</evidence>
<dbReference type="FunFam" id="3.40.850.10:FF:000013">
    <property type="entry name" value="unconventional myosin-IXa isoform X1"/>
    <property type="match status" value="1"/>
</dbReference>
<keyword evidence="9 12" id="KW-0518">Myosin</keyword>
<dbReference type="GO" id="GO:0005737">
    <property type="term" value="C:cytoplasm"/>
    <property type="evidence" value="ECO:0007669"/>
    <property type="project" value="UniProtKB-SubCell"/>
</dbReference>
<dbReference type="InterPro" id="IPR000198">
    <property type="entry name" value="RhoGAP_dom"/>
</dbReference>
<dbReference type="SMART" id="SM00015">
    <property type="entry name" value="IQ"/>
    <property type="match status" value="4"/>
</dbReference>
<feature type="compositionally biased region" description="Basic and acidic residues" evidence="13">
    <location>
        <begin position="1357"/>
        <end position="1369"/>
    </location>
</feature>
<keyword evidence="8" id="KW-0175">Coiled coil</keyword>
<accession>A0A8M1KTD5</accession>
<dbReference type="GO" id="GO:0030048">
    <property type="term" value="P:actin filament-based movement"/>
    <property type="evidence" value="ECO:0007669"/>
    <property type="project" value="TreeGrafter"/>
</dbReference>
<feature type="region of interest" description="Disordered" evidence="13">
    <location>
        <begin position="1068"/>
        <end position="1510"/>
    </location>
</feature>
<dbReference type="FunFam" id="3.40.850.10:FF:000008">
    <property type="entry name" value="Putative unconventional myosin-IXa"/>
    <property type="match status" value="1"/>
</dbReference>
<evidence type="ECO:0000313" key="18">
    <source>
        <dbReference type="Proteomes" id="UP000515152"/>
    </source>
</evidence>
<dbReference type="GO" id="GO:0030027">
    <property type="term" value="C:lamellipodium"/>
    <property type="evidence" value="ECO:0007669"/>
    <property type="project" value="TreeGrafter"/>
</dbReference>
<keyword evidence="4" id="KW-0677">Repeat</keyword>
<feature type="compositionally biased region" description="Basic residues" evidence="13">
    <location>
        <begin position="1785"/>
        <end position="1795"/>
    </location>
</feature>
<evidence type="ECO:0000259" key="14">
    <source>
        <dbReference type="PROSITE" id="PS50081"/>
    </source>
</evidence>
<dbReference type="Pfam" id="PF00063">
    <property type="entry name" value="Myosin_head"/>
    <property type="match status" value="2"/>
</dbReference>
<proteinExistence type="inferred from homology"/>
<keyword evidence="11 12" id="KW-0009">Actin-binding</keyword>
<keyword evidence="6" id="KW-0862">Zinc</keyword>
<feature type="compositionally biased region" description="Low complexity" evidence="13">
    <location>
        <begin position="2338"/>
        <end position="2348"/>
    </location>
</feature>
<feature type="compositionally biased region" description="Basic and acidic residues" evidence="13">
    <location>
        <begin position="1308"/>
        <end position="1344"/>
    </location>
</feature>
<dbReference type="FunFam" id="1.20.58.530:FF:000005">
    <property type="entry name" value="unconventional myosin-IXa isoform X1"/>
    <property type="match status" value="1"/>
</dbReference>
<dbReference type="InterPro" id="IPR046987">
    <property type="entry name" value="Myo9"/>
</dbReference>
<feature type="domain" description="Ras-associating" evidence="15">
    <location>
        <begin position="15"/>
        <end position="113"/>
    </location>
</feature>
<dbReference type="Pfam" id="PF00612">
    <property type="entry name" value="IQ"/>
    <property type="match status" value="1"/>
</dbReference>
<evidence type="ECO:0000256" key="12">
    <source>
        <dbReference type="PROSITE-ProRule" id="PRU00782"/>
    </source>
</evidence>
<evidence type="ECO:0000256" key="2">
    <source>
        <dbReference type="ARBA" id="ARBA00008314"/>
    </source>
</evidence>
<dbReference type="GO" id="GO:0005884">
    <property type="term" value="C:actin filament"/>
    <property type="evidence" value="ECO:0007669"/>
    <property type="project" value="TreeGrafter"/>
</dbReference>
<evidence type="ECO:0000259" key="16">
    <source>
        <dbReference type="PROSITE" id="PS50238"/>
    </source>
</evidence>
<name>A0A8M1KTD5_CLUHA</name>
<feature type="region of interest" description="Disordered" evidence="13">
    <location>
        <begin position="1777"/>
        <end position="1799"/>
    </location>
</feature>
<feature type="compositionally biased region" description="Polar residues" evidence="13">
    <location>
        <begin position="1297"/>
        <end position="1307"/>
    </location>
</feature>
<dbReference type="GO" id="GO:0000146">
    <property type="term" value="F:microfilament motor activity"/>
    <property type="evidence" value="ECO:0007669"/>
    <property type="project" value="InterPro"/>
</dbReference>
<comment type="subcellular location">
    <subcellularLocation>
        <location evidence="1">Cytoplasm</location>
    </subcellularLocation>
</comment>
<feature type="compositionally biased region" description="Low complexity" evidence="13">
    <location>
        <begin position="2319"/>
        <end position="2329"/>
    </location>
</feature>
<evidence type="ECO:0000256" key="6">
    <source>
        <dbReference type="ARBA" id="ARBA00022771"/>
    </source>
</evidence>
<dbReference type="Pfam" id="PF00788">
    <property type="entry name" value="RA"/>
    <property type="match status" value="1"/>
</dbReference>